<dbReference type="CDD" id="cd09272">
    <property type="entry name" value="RNase_HI_RT_Ty1"/>
    <property type="match status" value="1"/>
</dbReference>
<comment type="caution">
    <text evidence="1">The sequence shown here is derived from an EMBL/GenBank/DDBJ whole genome shotgun (WGS) entry which is preliminary data.</text>
</comment>
<evidence type="ECO:0000313" key="2">
    <source>
        <dbReference type="Proteomes" id="UP000289340"/>
    </source>
</evidence>
<organism evidence="1 2">
    <name type="scientific">Glycine soja</name>
    <name type="common">Wild soybean</name>
    <dbReference type="NCBI Taxonomy" id="3848"/>
    <lineage>
        <taxon>Eukaryota</taxon>
        <taxon>Viridiplantae</taxon>
        <taxon>Streptophyta</taxon>
        <taxon>Embryophyta</taxon>
        <taxon>Tracheophyta</taxon>
        <taxon>Spermatophyta</taxon>
        <taxon>Magnoliopsida</taxon>
        <taxon>eudicotyledons</taxon>
        <taxon>Gunneridae</taxon>
        <taxon>Pentapetalae</taxon>
        <taxon>rosids</taxon>
        <taxon>fabids</taxon>
        <taxon>Fabales</taxon>
        <taxon>Fabaceae</taxon>
        <taxon>Papilionoideae</taxon>
        <taxon>50 kb inversion clade</taxon>
        <taxon>NPAAA clade</taxon>
        <taxon>indigoferoid/millettioid clade</taxon>
        <taxon>Phaseoleae</taxon>
        <taxon>Glycine</taxon>
        <taxon>Glycine subgen. Soja</taxon>
    </lineage>
</organism>
<gene>
    <name evidence="1" type="ORF">D0Y65_005935</name>
</gene>
<protein>
    <submittedName>
        <fullName evidence="1">Copia protein</fullName>
    </submittedName>
</protein>
<accession>A0A445L6Y0</accession>
<evidence type="ECO:0000313" key="1">
    <source>
        <dbReference type="EMBL" id="RZC18905.1"/>
    </source>
</evidence>
<dbReference type="Proteomes" id="UP000289340">
    <property type="component" value="Chromosome 3"/>
</dbReference>
<keyword evidence="2" id="KW-1185">Reference proteome</keyword>
<dbReference type="AlphaFoldDB" id="A0A445L6Y0"/>
<sequence>MIAYNPILHSRTKHLDLEIHFVHEKVATKSLVVQHMPSNMQLADALTKPLPTSKFLDLRPKLKVVLSLSLRGEGIIEVAMAFSWRRPWFDWKIPKLNQFENDLEGAKLAQSSMAGWEWSNRGEKKYVVKEVYAKLHVERNMEDAKFYKQ</sequence>
<dbReference type="EMBL" id="QZWG01000003">
    <property type="protein sequence ID" value="RZC18905.1"/>
    <property type="molecule type" value="Genomic_DNA"/>
</dbReference>
<name>A0A445L6Y0_GLYSO</name>
<reference evidence="1 2" key="1">
    <citation type="submission" date="2018-09" db="EMBL/GenBank/DDBJ databases">
        <title>A high-quality reference genome of wild soybean provides a powerful tool to mine soybean genomes.</title>
        <authorList>
            <person name="Xie M."/>
            <person name="Chung C.Y.L."/>
            <person name="Li M.-W."/>
            <person name="Wong F.-L."/>
            <person name="Chan T.-F."/>
            <person name="Lam H.-M."/>
        </authorList>
    </citation>
    <scope>NUCLEOTIDE SEQUENCE [LARGE SCALE GENOMIC DNA]</scope>
    <source>
        <strain evidence="2">cv. W05</strain>
        <tissue evidence="1">Hypocotyl of etiolated seedlings</tissue>
    </source>
</reference>
<proteinExistence type="predicted"/>